<comment type="caution">
    <text evidence="8">The sequence shown here is derived from an EMBL/GenBank/DDBJ whole genome shotgun (WGS) entry which is preliminary data.</text>
</comment>
<accession>A0A4Y3WGA8</accession>
<evidence type="ECO:0000256" key="4">
    <source>
        <dbReference type="ARBA" id="ARBA00022679"/>
    </source>
</evidence>
<feature type="compositionally biased region" description="Polar residues" evidence="6">
    <location>
        <begin position="185"/>
        <end position="194"/>
    </location>
</feature>
<feature type="domain" description="Glycosyl transferase family 28 C-terminal" evidence="7">
    <location>
        <begin position="1"/>
        <end position="139"/>
    </location>
</feature>
<protein>
    <recommendedName>
        <fullName evidence="7">Glycosyl transferase family 28 C-terminal domain-containing protein</fullName>
    </recommendedName>
</protein>
<evidence type="ECO:0000313" key="8">
    <source>
        <dbReference type="EMBL" id="GEC16829.1"/>
    </source>
</evidence>
<gene>
    <name evidence="8" type="ORF">NWI01_27210</name>
</gene>
<dbReference type="PANTHER" id="PTHR12867">
    <property type="entry name" value="GLYCOSYL TRANSFERASE-RELATED"/>
    <property type="match status" value="1"/>
</dbReference>
<proteinExistence type="inferred from homology"/>
<dbReference type="SUPFAM" id="SSF53756">
    <property type="entry name" value="UDP-Glycosyltransferase/glycogen phosphorylase"/>
    <property type="match status" value="1"/>
</dbReference>
<sequence>MIFVTVGTQGPFDRLIRAVDEWAGVRGRSDIFAQIGPSDFCPRHIRSAPFVGADEFKKHVEVANLIIAHAGMGSIIVALELGKRIVVMPRRADLGEHRNDHQIATARRLSENGRILSAMDRQELHERLDDLQNPTTSERLNSETSSDLIRAIRTFIEAKNIRSDDKGCRPDSPGRMHRAAHQPASDASRTVKPS</sequence>
<comment type="subcellular location">
    <subcellularLocation>
        <location evidence="1">Endoplasmic reticulum</location>
    </subcellularLocation>
</comment>
<name>A0A4Y3WGA8_NITWI</name>
<dbReference type="Pfam" id="PF04101">
    <property type="entry name" value="Glyco_tran_28_C"/>
    <property type="match status" value="1"/>
</dbReference>
<dbReference type="PANTHER" id="PTHR12867:SF6">
    <property type="entry name" value="N-ACETYLGLUCOSAMINYLDIPHOSPHODOLICHOL N-ACETYLGLUCOSAMINYLTRANSFERASE"/>
    <property type="match status" value="1"/>
</dbReference>
<evidence type="ECO:0000256" key="3">
    <source>
        <dbReference type="ARBA" id="ARBA00022676"/>
    </source>
</evidence>
<dbReference type="AlphaFoldDB" id="A0A4Y3WGA8"/>
<dbReference type="EMBL" id="BJNF01000079">
    <property type="protein sequence ID" value="GEC16829.1"/>
    <property type="molecule type" value="Genomic_DNA"/>
</dbReference>
<feature type="compositionally biased region" description="Basic and acidic residues" evidence="6">
    <location>
        <begin position="162"/>
        <end position="174"/>
    </location>
</feature>
<dbReference type="GO" id="GO:0006488">
    <property type="term" value="P:dolichol-linked oligosaccharide biosynthetic process"/>
    <property type="evidence" value="ECO:0007669"/>
    <property type="project" value="InterPro"/>
</dbReference>
<dbReference type="InterPro" id="IPR007235">
    <property type="entry name" value="Glyco_trans_28_C"/>
</dbReference>
<organism evidence="8 9">
    <name type="scientific">Nitrobacter winogradskyi</name>
    <name type="common">Nitrobacter agilis</name>
    <dbReference type="NCBI Taxonomy" id="913"/>
    <lineage>
        <taxon>Bacteria</taxon>
        <taxon>Pseudomonadati</taxon>
        <taxon>Pseudomonadota</taxon>
        <taxon>Alphaproteobacteria</taxon>
        <taxon>Hyphomicrobiales</taxon>
        <taxon>Nitrobacteraceae</taxon>
        <taxon>Nitrobacter</taxon>
    </lineage>
</organism>
<feature type="region of interest" description="Disordered" evidence="6">
    <location>
        <begin position="162"/>
        <end position="194"/>
    </location>
</feature>
<evidence type="ECO:0000256" key="5">
    <source>
        <dbReference type="ARBA" id="ARBA00022824"/>
    </source>
</evidence>
<keyword evidence="5" id="KW-0256">Endoplasmic reticulum</keyword>
<dbReference type="Proteomes" id="UP000318825">
    <property type="component" value="Unassembled WGS sequence"/>
</dbReference>
<evidence type="ECO:0000256" key="2">
    <source>
        <dbReference type="ARBA" id="ARBA00006962"/>
    </source>
</evidence>
<dbReference type="OrthoDB" id="7186565at2"/>
<dbReference type="InterPro" id="IPR039042">
    <property type="entry name" value="Alg13-like"/>
</dbReference>
<dbReference type="GO" id="GO:0016758">
    <property type="term" value="F:hexosyltransferase activity"/>
    <property type="evidence" value="ECO:0007669"/>
    <property type="project" value="InterPro"/>
</dbReference>
<keyword evidence="4" id="KW-0808">Transferase</keyword>
<evidence type="ECO:0000256" key="1">
    <source>
        <dbReference type="ARBA" id="ARBA00004240"/>
    </source>
</evidence>
<dbReference type="RefSeq" id="WP_141384508.1">
    <property type="nucleotide sequence ID" value="NZ_BJNF01000079.1"/>
</dbReference>
<evidence type="ECO:0000313" key="9">
    <source>
        <dbReference type="Proteomes" id="UP000318825"/>
    </source>
</evidence>
<dbReference type="Gene3D" id="3.40.50.2000">
    <property type="entry name" value="Glycogen Phosphorylase B"/>
    <property type="match status" value="1"/>
</dbReference>
<evidence type="ECO:0000256" key="6">
    <source>
        <dbReference type="SAM" id="MobiDB-lite"/>
    </source>
</evidence>
<evidence type="ECO:0000259" key="7">
    <source>
        <dbReference type="Pfam" id="PF04101"/>
    </source>
</evidence>
<reference evidence="8 9" key="1">
    <citation type="submission" date="2019-06" db="EMBL/GenBank/DDBJ databases">
        <title>Whole genome shotgun sequence of Nitrobacter winogradskyi NBRC 14297.</title>
        <authorList>
            <person name="Hosoyama A."/>
            <person name="Uohara A."/>
            <person name="Ohji S."/>
            <person name="Ichikawa N."/>
        </authorList>
    </citation>
    <scope>NUCLEOTIDE SEQUENCE [LARGE SCALE GENOMIC DNA]</scope>
    <source>
        <strain evidence="8 9">NBRC 14297</strain>
    </source>
</reference>
<keyword evidence="3" id="KW-0328">Glycosyltransferase</keyword>
<comment type="similarity">
    <text evidence="2">Belongs to the glycosyltransferase 28 family.</text>
</comment>